<dbReference type="InterPro" id="IPR049326">
    <property type="entry name" value="Rhodopsin_dom_fungi"/>
</dbReference>
<dbReference type="OrthoDB" id="546893at2759"/>
<keyword evidence="7" id="KW-1185">Reference proteome</keyword>
<feature type="transmembrane region" description="Helical" evidence="4">
    <location>
        <begin position="128"/>
        <end position="151"/>
    </location>
</feature>
<feature type="transmembrane region" description="Helical" evidence="4">
    <location>
        <begin position="761"/>
        <end position="779"/>
    </location>
</feature>
<dbReference type="Gene3D" id="1.20.1250.20">
    <property type="entry name" value="MFS general substrate transporter like domains"/>
    <property type="match status" value="2"/>
</dbReference>
<evidence type="ECO:0000259" key="5">
    <source>
        <dbReference type="Pfam" id="PF20684"/>
    </source>
</evidence>
<dbReference type="PANTHER" id="PTHR43702:SF13">
    <property type="entry name" value="MONOSACCHARIDE TRANSPORTER, PUTATIVE (AFU_ORTHOLOGUE AFUA_4G06630)-RELATED"/>
    <property type="match status" value="1"/>
</dbReference>
<dbReference type="Proteomes" id="UP000309340">
    <property type="component" value="Unassembled WGS sequence"/>
</dbReference>
<sequence>MEDNSHGDFHGRSETVLAVTIAMVLLSTLFSFFRLVSRGAIVKKFLWDDLFIVVAWLIACGLAVAICYSCAWGLGRHEADVPSAWQSTQRKATFAFTVLYQPALMALKTSIIVFYLSFSTTHRVFRWACIATLAVVNTGGLALTLVTIFQCHPVSATFDAVTPANASCTDIVTIFLSSTPLNLITDFAILFLPMPILTSMRLPRKQKIILIITFSFGVFVMAVDVVRIAYLQSASQTRLTEIQSQSGGSSRNSEQTDASYYTSLSYMWSVVEIHVGIVCANVPGLKPLVARFLPHMLRDSDDAPSKSGSLSLPIGTVDMAEAHRIPSVQDDPHTVTPAEVRRRDFGSQSPPGEDGSMGMMDFLTTPDMAELPPSMQKLERTQTALTNTSRATRPDTPNFYDFVNMNGRKSMVHMTSRESLFPIAMVTILFFIWGFEYGLLDVLNQQFQKVAHMTPGQSTGIHSAYFAGYAVGPFLVGRPALQKWGFKACYSIGLSIFACGTLIYWPAAVLTSFPAFIITNFIVAFGLSILEVAANPFIALCGPMEYAEVRLNVSQGVQAVGSIVAPLIANRAFFQKFFHAPSLIDTQWAYLGISLATISLAVGYYYVPLPEATDDELEDACERMDGANKAKIGEVDIIWITLGLGVFSQFCYVGGQEVSATLFDNYLAAVRPDYNVSNWMAIAHTAFAASRFLAAGLGLWIKPRLLLLAFFAGAIIFETLAMNFHGSTGVAMLVMVFFMEGPIFSLIFAQSLRGMGRHTKLASVLITSAVSGGAVFAPISSHLANQAHRPMYSLVVAVAAFAAGSTFAVGVNGNAKARAQVDPIRDATTPSGGGGGSGSRPGSTDSRASRALSFFSMRKKGTGGEQSAETEWRERKPGELHDHD</sequence>
<dbReference type="STRING" id="329884.A0A4U0X6H6"/>
<keyword evidence="4" id="KW-0812">Transmembrane</keyword>
<proteinExistence type="predicted"/>
<feature type="transmembrane region" description="Helical" evidence="4">
    <location>
        <begin position="588"/>
        <end position="607"/>
    </location>
</feature>
<evidence type="ECO:0000256" key="3">
    <source>
        <dbReference type="SAM" id="MobiDB-lite"/>
    </source>
</evidence>
<dbReference type="InterPro" id="IPR050375">
    <property type="entry name" value="MFS_TsgA-like"/>
</dbReference>
<feature type="transmembrane region" description="Helical" evidence="4">
    <location>
        <begin position="49"/>
        <end position="74"/>
    </location>
</feature>
<keyword evidence="4" id="KW-0472">Membrane</keyword>
<dbReference type="InterPro" id="IPR011701">
    <property type="entry name" value="MFS"/>
</dbReference>
<dbReference type="Pfam" id="PF07690">
    <property type="entry name" value="MFS_1"/>
    <property type="match status" value="1"/>
</dbReference>
<evidence type="ECO:0000256" key="1">
    <source>
        <dbReference type="ARBA" id="ARBA00004429"/>
    </source>
</evidence>
<feature type="domain" description="Rhodopsin" evidence="5">
    <location>
        <begin position="33"/>
        <end position="291"/>
    </location>
</feature>
<gene>
    <name evidence="6" type="ORF">B0A55_06932</name>
</gene>
<organism evidence="6 7">
    <name type="scientific">Friedmanniomyces simplex</name>
    <dbReference type="NCBI Taxonomy" id="329884"/>
    <lineage>
        <taxon>Eukaryota</taxon>
        <taxon>Fungi</taxon>
        <taxon>Dikarya</taxon>
        <taxon>Ascomycota</taxon>
        <taxon>Pezizomycotina</taxon>
        <taxon>Dothideomycetes</taxon>
        <taxon>Dothideomycetidae</taxon>
        <taxon>Mycosphaerellales</taxon>
        <taxon>Teratosphaeriaceae</taxon>
        <taxon>Friedmanniomyces</taxon>
    </lineage>
</organism>
<feature type="region of interest" description="Disordered" evidence="3">
    <location>
        <begin position="820"/>
        <end position="884"/>
    </location>
</feature>
<dbReference type="GO" id="GO:0022857">
    <property type="term" value="F:transmembrane transporter activity"/>
    <property type="evidence" value="ECO:0007669"/>
    <property type="project" value="InterPro"/>
</dbReference>
<dbReference type="GO" id="GO:0005886">
    <property type="term" value="C:plasma membrane"/>
    <property type="evidence" value="ECO:0007669"/>
    <property type="project" value="UniProtKB-SubCell"/>
</dbReference>
<keyword evidence="4" id="KW-1133">Transmembrane helix</keyword>
<name>A0A4U0X6H6_9PEZI</name>
<feature type="transmembrane region" description="Helical" evidence="4">
    <location>
        <begin position="679"/>
        <end position="700"/>
    </location>
</feature>
<feature type="region of interest" description="Disordered" evidence="3">
    <location>
        <begin position="328"/>
        <end position="357"/>
    </location>
</feature>
<accession>A0A4U0X6H6</accession>
<comment type="caution">
    <text evidence="6">The sequence shown here is derived from an EMBL/GenBank/DDBJ whole genome shotgun (WGS) entry which is preliminary data.</text>
</comment>
<dbReference type="PANTHER" id="PTHR43702">
    <property type="entry name" value="L-FUCOSE-PROTON SYMPORTER"/>
    <property type="match status" value="1"/>
</dbReference>
<feature type="compositionally biased region" description="Basic and acidic residues" evidence="3">
    <location>
        <begin position="870"/>
        <end position="884"/>
    </location>
</feature>
<reference evidence="6 7" key="1">
    <citation type="submission" date="2017-03" db="EMBL/GenBank/DDBJ databases">
        <title>Genomes of endolithic fungi from Antarctica.</title>
        <authorList>
            <person name="Coleine C."/>
            <person name="Masonjones S."/>
            <person name="Stajich J.E."/>
        </authorList>
    </citation>
    <scope>NUCLEOTIDE SEQUENCE [LARGE SCALE GENOMIC DNA]</scope>
    <source>
        <strain evidence="6 7">CCFEE 5184</strain>
    </source>
</reference>
<feature type="transmembrane region" description="Helical" evidence="4">
    <location>
        <begin position="488"/>
        <end position="507"/>
    </location>
</feature>
<dbReference type="InterPro" id="IPR036259">
    <property type="entry name" value="MFS_trans_sf"/>
</dbReference>
<comment type="subcellular location">
    <subcellularLocation>
        <location evidence="1">Cell inner membrane</location>
        <topology evidence="1">Multi-pass membrane protein</topology>
    </subcellularLocation>
</comment>
<dbReference type="AlphaFoldDB" id="A0A4U0X6H6"/>
<feature type="transmembrane region" description="Helical" evidence="4">
    <location>
        <begin position="705"/>
        <end position="724"/>
    </location>
</feature>
<evidence type="ECO:0000256" key="2">
    <source>
        <dbReference type="ARBA" id="ARBA00022475"/>
    </source>
</evidence>
<evidence type="ECO:0000313" key="7">
    <source>
        <dbReference type="Proteomes" id="UP000309340"/>
    </source>
</evidence>
<evidence type="ECO:0000313" key="6">
    <source>
        <dbReference type="EMBL" id="TKA70838.1"/>
    </source>
</evidence>
<feature type="transmembrane region" description="Helical" evidence="4">
    <location>
        <begin position="16"/>
        <end position="37"/>
    </location>
</feature>
<protein>
    <recommendedName>
        <fullName evidence="5">Rhodopsin domain-containing protein</fullName>
    </recommendedName>
</protein>
<keyword evidence="2" id="KW-1003">Cell membrane</keyword>
<feature type="transmembrane region" description="Helical" evidence="4">
    <location>
        <begin position="208"/>
        <end position="230"/>
    </location>
</feature>
<dbReference type="SUPFAM" id="SSF103473">
    <property type="entry name" value="MFS general substrate transporter"/>
    <property type="match status" value="1"/>
</dbReference>
<feature type="transmembrane region" description="Helical" evidence="4">
    <location>
        <begin position="730"/>
        <end position="749"/>
    </location>
</feature>
<feature type="transmembrane region" description="Helical" evidence="4">
    <location>
        <begin position="94"/>
        <end position="116"/>
    </location>
</feature>
<dbReference type="Pfam" id="PF20684">
    <property type="entry name" value="Fung_rhodopsin"/>
    <property type="match status" value="1"/>
</dbReference>
<feature type="transmembrane region" description="Helical" evidence="4">
    <location>
        <begin position="419"/>
        <end position="440"/>
    </location>
</feature>
<feature type="transmembrane region" description="Helical" evidence="4">
    <location>
        <begin position="513"/>
        <end position="534"/>
    </location>
</feature>
<feature type="transmembrane region" description="Helical" evidence="4">
    <location>
        <begin position="791"/>
        <end position="811"/>
    </location>
</feature>
<evidence type="ECO:0000256" key="4">
    <source>
        <dbReference type="SAM" id="Phobius"/>
    </source>
</evidence>
<dbReference type="EMBL" id="NAJQ01000380">
    <property type="protein sequence ID" value="TKA70838.1"/>
    <property type="molecule type" value="Genomic_DNA"/>
</dbReference>
<feature type="transmembrane region" description="Helical" evidence="4">
    <location>
        <begin position="460"/>
        <end position="476"/>
    </location>
</feature>